<dbReference type="Proteomes" id="UP000616779">
    <property type="component" value="Unassembled WGS sequence"/>
</dbReference>
<evidence type="ECO:0000313" key="4">
    <source>
        <dbReference type="Proteomes" id="UP000616779"/>
    </source>
</evidence>
<dbReference type="SUPFAM" id="SSF56672">
    <property type="entry name" value="DNA/RNA polymerases"/>
    <property type="match status" value="1"/>
</dbReference>
<keyword evidence="3" id="KW-0695">RNA-directed DNA polymerase</keyword>
<accession>A0ABX1XX99</accession>
<dbReference type="Pfam" id="PF08388">
    <property type="entry name" value="GIIM"/>
    <property type="match status" value="1"/>
</dbReference>
<evidence type="ECO:0000313" key="3">
    <source>
        <dbReference type="EMBL" id="NOU73004.1"/>
    </source>
</evidence>
<dbReference type="Pfam" id="PF00078">
    <property type="entry name" value="RVT_1"/>
    <property type="match status" value="1"/>
</dbReference>
<dbReference type="NCBIfam" id="TIGR04416">
    <property type="entry name" value="group_II_RT_mat"/>
    <property type="match status" value="1"/>
</dbReference>
<dbReference type="RefSeq" id="WP_171644281.1">
    <property type="nucleotide sequence ID" value="NZ_WHOA01000113.1"/>
</dbReference>
<dbReference type="PANTHER" id="PTHR34047:SF8">
    <property type="entry name" value="PROTEIN YKFC"/>
    <property type="match status" value="1"/>
</dbReference>
<proteinExistence type="predicted"/>
<keyword evidence="3" id="KW-0808">Transferase</keyword>
<sequence>MNAEHTANATNENARRLQNTLYLAAKANPKRKFHALYDKIFRKDVLREAWMRVKKNRGSAGVDGQTIDSIVQEYGEETFIEEIRQQLADGTYKPSPVKRKEIPKPDGKTRPLGIPTIRDRTVQMATKMVIEGIFEADFKDCSYGFRPKRSAHHAIKCIRDSVNRGIVNWVVDVDITGYFDNISHSKLLRLVEERICDKRILKLIRQWLEAGVMKEGIWHKTEIGSPQGGVISPLLANIYLNYLDTIWEKRFSHLGKLVRYADDLVILCRFKPQALESIRILKTIFGKLELTMNTSKSKLVRLWKNEDGFDFLGFHHRKMPNLHKNGVMYRLRSFPSKKAMKKMRLRVKEETSPRGRLQWTLKLMVEKLNPMIQGWRNYYAHLDVDRKKSNGFLAKVDWYILRRMRLFWNKKHKKHRLIWSEMHLLLQRSDLKTVSTWENRTALGEERRKAVCGKTARTV</sequence>
<dbReference type="InterPro" id="IPR043502">
    <property type="entry name" value="DNA/RNA_pol_sf"/>
</dbReference>
<dbReference type="InterPro" id="IPR030931">
    <property type="entry name" value="Group_II_RT_mat"/>
</dbReference>
<keyword evidence="3" id="KW-0548">Nucleotidyltransferase</keyword>
<dbReference type="InterPro" id="IPR013597">
    <property type="entry name" value="Mat_intron_G2"/>
</dbReference>
<organism evidence="3 4">
    <name type="scientific">Paenibacillus phytorum</name>
    <dbReference type="NCBI Taxonomy" id="2654977"/>
    <lineage>
        <taxon>Bacteria</taxon>
        <taxon>Bacillati</taxon>
        <taxon>Bacillota</taxon>
        <taxon>Bacilli</taxon>
        <taxon>Bacillales</taxon>
        <taxon>Paenibacillaceae</taxon>
        <taxon>Paenibacillus</taxon>
    </lineage>
</organism>
<dbReference type="InterPro" id="IPR051083">
    <property type="entry name" value="GrpII_Intron_Splice-Mob/Def"/>
</dbReference>
<feature type="region of interest" description="Disordered" evidence="1">
    <location>
        <begin position="93"/>
        <end position="114"/>
    </location>
</feature>
<protein>
    <submittedName>
        <fullName evidence="3">Group II intron reverse transcriptase/maturase</fullName>
        <ecNumber evidence="3">2.7.7.49</ecNumber>
    </submittedName>
</protein>
<dbReference type="InterPro" id="IPR000477">
    <property type="entry name" value="RT_dom"/>
</dbReference>
<dbReference type="PANTHER" id="PTHR34047">
    <property type="entry name" value="NUCLEAR INTRON MATURASE 1, MITOCHONDRIAL-RELATED"/>
    <property type="match status" value="1"/>
</dbReference>
<dbReference type="GO" id="GO:0003964">
    <property type="term" value="F:RNA-directed DNA polymerase activity"/>
    <property type="evidence" value="ECO:0007669"/>
    <property type="project" value="UniProtKB-KW"/>
</dbReference>
<keyword evidence="4" id="KW-1185">Reference proteome</keyword>
<dbReference type="CDD" id="cd01651">
    <property type="entry name" value="RT_G2_intron"/>
    <property type="match status" value="1"/>
</dbReference>
<feature type="domain" description="Reverse transcriptase" evidence="2">
    <location>
        <begin position="83"/>
        <end position="316"/>
    </location>
</feature>
<dbReference type="EMBL" id="WHOA01000113">
    <property type="protein sequence ID" value="NOU73004.1"/>
    <property type="molecule type" value="Genomic_DNA"/>
</dbReference>
<dbReference type="EC" id="2.7.7.49" evidence="3"/>
<reference evidence="3 4" key="1">
    <citation type="submission" date="2019-10" db="EMBL/GenBank/DDBJ databases">
        <title>Description of Paenibacillus terrestris sp. nov.</title>
        <authorList>
            <person name="Carlier A."/>
            <person name="Qi S."/>
        </authorList>
    </citation>
    <scope>NUCLEOTIDE SEQUENCE [LARGE SCALE GENOMIC DNA]</scope>
    <source>
        <strain evidence="3 4">LMG 31458</strain>
    </source>
</reference>
<name>A0ABX1XX99_9BACL</name>
<comment type="caution">
    <text evidence="3">The sequence shown here is derived from an EMBL/GenBank/DDBJ whole genome shotgun (WGS) entry which is preliminary data.</text>
</comment>
<evidence type="ECO:0000256" key="1">
    <source>
        <dbReference type="SAM" id="MobiDB-lite"/>
    </source>
</evidence>
<evidence type="ECO:0000259" key="2">
    <source>
        <dbReference type="PROSITE" id="PS50878"/>
    </source>
</evidence>
<gene>
    <name evidence="3" type="primary">ltrA</name>
    <name evidence="3" type="ORF">GC098_16520</name>
</gene>
<dbReference type="PROSITE" id="PS50878">
    <property type="entry name" value="RT_POL"/>
    <property type="match status" value="1"/>
</dbReference>
<feature type="compositionally biased region" description="Basic and acidic residues" evidence="1">
    <location>
        <begin position="98"/>
        <end position="109"/>
    </location>
</feature>